<dbReference type="Proteomes" id="UP001604277">
    <property type="component" value="Unassembled WGS sequence"/>
</dbReference>
<comment type="caution">
    <text evidence="1">The sequence shown here is derived from an EMBL/GenBank/DDBJ whole genome shotgun (WGS) entry which is preliminary data.</text>
</comment>
<evidence type="ECO:0000313" key="2">
    <source>
        <dbReference type="Proteomes" id="UP001604277"/>
    </source>
</evidence>
<sequence length="217" mass="24008">MVDVGDVCRDGFAGGFLENNGVNIVDKILIAYSGEIAEVEEISENEEFNCVLEGKLFVPSILARGAIVTRGAGCGAVEDDLSFGSRRSSSRTDYSVLISTSAPYPPKDKRKEIAIDTGEVAGQKSKAFMAVGGFMEYACKTRRVEKSRRASSDLARESNMFALTKLRKLNAKLYIREAFVNDAKLFDLTHSKNRARLSDHEVYTFDARSFDLYAFVK</sequence>
<dbReference type="AlphaFoldDB" id="A0ABD1SL79"/>
<accession>A0ABD1SL79</accession>
<keyword evidence="2" id="KW-1185">Reference proteome</keyword>
<gene>
    <name evidence="1" type="ORF">Fot_35330</name>
</gene>
<organism evidence="1 2">
    <name type="scientific">Forsythia ovata</name>
    <dbReference type="NCBI Taxonomy" id="205694"/>
    <lineage>
        <taxon>Eukaryota</taxon>
        <taxon>Viridiplantae</taxon>
        <taxon>Streptophyta</taxon>
        <taxon>Embryophyta</taxon>
        <taxon>Tracheophyta</taxon>
        <taxon>Spermatophyta</taxon>
        <taxon>Magnoliopsida</taxon>
        <taxon>eudicotyledons</taxon>
        <taxon>Gunneridae</taxon>
        <taxon>Pentapetalae</taxon>
        <taxon>asterids</taxon>
        <taxon>lamiids</taxon>
        <taxon>Lamiales</taxon>
        <taxon>Oleaceae</taxon>
        <taxon>Forsythieae</taxon>
        <taxon>Forsythia</taxon>
    </lineage>
</organism>
<protein>
    <submittedName>
        <fullName evidence="1">Uncharacterized protein</fullName>
    </submittedName>
</protein>
<reference evidence="2" key="1">
    <citation type="submission" date="2024-07" db="EMBL/GenBank/DDBJ databases">
        <title>Two chromosome-level genome assemblies of Korean endemic species Abeliophyllum distichum and Forsythia ovata (Oleaceae).</title>
        <authorList>
            <person name="Jang H."/>
        </authorList>
    </citation>
    <scope>NUCLEOTIDE SEQUENCE [LARGE SCALE GENOMIC DNA]</scope>
</reference>
<evidence type="ECO:0000313" key="1">
    <source>
        <dbReference type="EMBL" id="KAL2501482.1"/>
    </source>
</evidence>
<name>A0ABD1SL79_9LAMI</name>
<proteinExistence type="predicted"/>
<dbReference type="EMBL" id="JBFOLJ010000010">
    <property type="protein sequence ID" value="KAL2501482.1"/>
    <property type="molecule type" value="Genomic_DNA"/>
</dbReference>